<keyword evidence="1" id="KW-0472">Membrane</keyword>
<dbReference type="PaxDb" id="4113-PGSC0003DMT400084928"/>
<keyword evidence="3" id="KW-1185">Reference proteome</keyword>
<sequence length="116" mass="12930">MGKGEATEFARFRVRMSELSPLKVGQLVGNPSGNFKGILVFSLAISLESTDRRSVHRSRPLESPKTHPLKSIVKLTGWTVDIFFGSVMFIVQLYSIMHAQYLSSTDAYSALHLLVM</sequence>
<dbReference type="Proteomes" id="UP000011115">
    <property type="component" value="Unassembled WGS sequence"/>
</dbReference>
<keyword evidence="1" id="KW-1133">Transmembrane helix</keyword>
<reference evidence="2" key="2">
    <citation type="submission" date="2015-06" db="UniProtKB">
        <authorList>
            <consortium name="EnsemblPlants"/>
        </authorList>
    </citation>
    <scope>IDENTIFICATION</scope>
    <source>
        <strain evidence="2">DM1-3 516 R44</strain>
    </source>
</reference>
<dbReference type="AlphaFoldDB" id="M1D8D6"/>
<reference evidence="3" key="1">
    <citation type="journal article" date="2011" name="Nature">
        <title>Genome sequence and analysis of the tuber crop potato.</title>
        <authorList>
            <consortium name="The Potato Genome Sequencing Consortium"/>
        </authorList>
    </citation>
    <scope>NUCLEOTIDE SEQUENCE [LARGE SCALE GENOMIC DNA]</scope>
    <source>
        <strain evidence="3">cv. DM1-3 516 R44</strain>
    </source>
</reference>
<accession>M1D8D6</accession>
<evidence type="ECO:0000313" key="3">
    <source>
        <dbReference type="Proteomes" id="UP000011115"/>
    </source>
</evidence>
<dbReference type="EnsemblPlants" id="PGSC0003DMT400084928">
    <property type="protein sequence ID" value="PGSC0003DMT400084928"/>
    <property type="gene ID" value="PGSC0003DMG400034499"/>
</dbReference>
<dbReference type="Gramene" id="PGSC0003DMT400084928">
    <property type="protein sequence ID" value="PGSC0003DMT400084928"/>
    <property type="gene ID" value="PGSC0003DMG400034499"/>
</dbReference>
<organism evidence="2 3">
    <name type="scientific">Solanum tuberosum</name>
    <name type="common">Potato</name>
    <dbReference type="NCBI Taxonomy" id="4113"/>
    <lineage>
        <taxon>Eukaryota</taxon>
        <taxon>Viridiplantae</taxon>
        <taxon>Streptophyta</taxon>
        <taxon>Embryophyta</taxon>
        <taxon>Tracheophyta</taxon>
        <taxon>Spermatophyta</taxon>
        <taxon>Magnoliopsida</taxon>
        <taxon>eudicotyledons</taxon>
        <taxon>Gunneridae</taxon>
        <taxon>Pentapetalae</taxon>
        <taxon>asterids</taxon>
        <taxon>lamiids</taxon>
        <taxon>Solanales</taxon>
        <taxon>Solanaceae</taxon>
        <taxon>Solanoideae</taxon>
        <taxon>Solaneae</taxon>
        <taxon>Solanum</taxon>
    </lineage>
</organism>
<evidence type="ECO:0000256" key="1">
    <source>
        <dbReference type="SAM" id="Phobius"/>
    </source>
</evidence>
<dbReference type="InParanoid" id="M1D8D6"/>
<feature type="transmembrane region" description="Helical" evidence="1">
    <location>
        <begin position="75"/>
        <end position="97"/>
    </location>
</feature>
<name>M1D8D6_SOLTU</name>
<protein>
    <submittedName>
        <fullName evidence="2">Uncharacterized protein</fullName>
    </submittedName>
</protein>
<evidence type="ECO:0000313" key="2">
    <source>
        <dbReference type="EnsemblPlants" id="PGSC0003DMT400084928"/>
    </source>
</evidence>
<proteinExistence type="predicted"/>
<dbReference type="HOGENOM" id="CLU_2101210_0_0_1"/>
<keyword evidence="1" id="KW-0812">Transmembrane</keyword>